<protein>
    <submittedName>
        <fullName evidence="3">Uncharacterized protein</fullName>
    </submittedName>
</protein>
<feature type="compositionally biased region" description="Basic and acidic residues" evidence="2">
    <location>
        <begin position="1306"/>
        <end position="1325"/>
    </location>
</feature>
<feature type="region of interest" description="Disordered" evidence="2">
    <location>
        <begin position="1302"/>
        <end position="1325"/>
    </location>
</feature>
<feature type="coiled-coil region" evidence="1">
    <location>
        <begin position="879"/>
        <end position="913"/>
    </location>
</feature>
<keyword evidence="1" id="KW-0175">Coiled coil</keyword>
<sequence>MNMQIWAGSGSSFNGKETVRRRSMTPQKTAKTVKRRKSSARIGLGLDGLCSDDIGESSSISSSSLKKDSAVHSDGFLNIIHPYDVEGGMVKPLSFGPADDDLKNVDTVGGVEYGFEKEKERKRRMGQDYSDSYENFPMPKKSKGEDINTSGSEDDLKNSSENVLKEIENTIQRLEDDLKNSQNLGMGENSHDMIVEAFSTLEKLKEEADALVDCEGLLSLIALDCGMASEDMNPRVSYPRVDQEKNLSTPGSKQRRFQSPESNSDGGASLANSPLGTKQESSKDLPPLNTTGLTQNDRQYLALIGSENERETLFGEEVSEIERPDELLHVDVATKSPRMIHLVGRDDMGSSGSESELERVFVVNKEQGLENESPDEDPRDEVVIFDIKSIRDSRIRNTLGKQTCMASICIPDPSTKTPSLVLEAGGSPSISPLLLCRSDSPSSDIEAIEDLTSFKEEICESGLEQHVPDEIQSGPMRDSTEVSSNCWADMKDRLDIASLEGISSNCGSTMSLFVTGSGVYPVMDNDDQVSSCSNVNIDVSAEASEEVDESFPYIQRENTSPEHRLSQSEPEISHVENYEAPLGWKENADSSEGENEREIASSEGFSTVHQLVDLYKTEEDYVCGVREMDDSIPFATGCTDISDPEKSVDLGKSENEREIESSEGFSPVRQEVISFMTPKRSIGFASRDIDIDGEVATNCRASIISSIRADYVDILDGDEREEKLIGGGCSGEERGISFVQVEDFRVKASGEKQASATQIEDAGEIEIDEEEQRYCLEVGRRMKRKNPGLLGPTIDVDGKVVMEISNAGLDNGVSTTRCSIPQMDGPGSPPLLTIDSPVERTWSPSPRKKLQKVNRSKSPTSMKQSSSSSLGKIFQSSRVEGLEGEIRDLRVQVGELKRVVDGLEKEVKKVKEVRVKGGKDCKVLESMGEKMKDVWRTLYGKGWEGERVGEEGQDWKDVDEVEYTREVRDLGLLRVVGRLKMEVDEQREEMGEDEDGVTLGERGIEKYEMDLMLPHPTEFDFNGRDNGNGKSKWNGKQGLGMHIPISSEYHESGQLGIGGGLKAGDLIVKKHLESVALTVSDSINLEEKLPEVEEDELELQSESRTIGDDGERLEVENIGTNFERQIELGHQDEAKNSKGDEKFEYIHEASTIPVGICPKIQEASDDAEGEDWAEDQHIIEDEQRLVDSRDLLLAPQDVIYGLDKLGFFGTEGKYSPALRMRVWEMIMRGLSKEDRGKIGWRDEWEDEKAVFGELVGKGDDERELDRFDEGLGEVYRQGGKFGCGDEDREIRSREEMFEDFLGGAEGEGKGKGKGRDARHDEEQDPVMKRIEDDTLLKEIHEFTRKRSDGKIRSWRPDEKEMRELIEARGIHLSDLYLGERGKREKKKREREKEEEKRVEYLMRCMLEKQEVERVRMEQWWEIERARDLGEIRRLGGEVKELKGLLLKGLEGGKASSVANMRVRDICGDEDGDEGGNGKGFWDWVGGGILWRQD</sequence>
<comment type="caution">
    <text evidence="3">The sequence shown here is derived from an EMBL/GenBank/DDBJ whole genome shotgun (WGS) entry which is preliminary data.</text>
</comment>
<proteinExistence type="predicted"/>
<feature type="region of interest" description="Disordered" evidence="2">
    <location>
        <begin position="234"/>
        <end position="296"/>
    </location>
</feature>
<feature type="region of interest" description="Disordered" evidence="2">
    <location>
        <begin position="835"/>
        <end position="871"/>
    </location>
</feature>
<feature type="region of interest" description="Disordered" evidence="2">
    <location>
        <begin position="556"/>
        <end position="601"/>
    </location>
</feature>
<feature type="region of interest" description="Disordered" evidence="2">
    <location>
        <begin position="119"/>
        <end position="160"/>
    </location>
</feature>
<dbReference type="OrthoDB" id="3559138at2759"/>
<feature type="compositionally biased region" description="Basic residues" evidence="2">
    <location>
        <begin position="846"/>
        <end position="855"/>
    </location>
</feature>
<feature type="compositionally biased region" description="Polar residues" evidence="2">
    <location>
        <begin position="246"/>
        <end position="279"/>
    </location>
</feature>
<evidence type="ECO:0000256" key="1">
    <source>
        <dbReference type="SAM" id="Coils"/>
    </source>
</evidence>
<name>A0A5N6JWN7_MONLA</name>
<dbReference type="EMBL" id="VIGI01000012">
    <property type="protein sequence ID" value="KAB8293363.1"/>
    <property type="molecule type" value="Genomic_DNA"/>
</dbReference>
<organism evidence="3 4">
    <name type="scientific">Monilinia laxa</name>
    <name type="common">Brown rot fungus</name>
    <name type="synonym">Sclerotinia laxa</name>
    <dbReference type="NCBI Taxonomy" id="61186"/>
    <lineage>
        <taxon>Eukaryota</taxon>
        <taxon>Fungi</taxon>
        <taxon>Dikarya</taxon>
        <taxon>Ascomycota</taxon>
        <taxon>Pezizomycotina</taxon>
        <taxon>Leotiomycetes</taxon>
        <taxon>Helotiales</taxon>
        <taxon>Sclerotiniaceae</taxon>
        <taxon>Monilinia</taxon>
    </lineage>
</organism>
<feature type="region of interest" description="Disordered" evidence="2">
    <location>
        <begin position="1"/>
        <end position="38"/>
    </location>
</feature>
<accession>A0A5N6JWN7</accession>
<reference evidence="3 4" key="1">
    <citation type="submission" date="2019-06" db="EMBL/GenBank/DDBJ databases">
        <title>Genome Sequence of the Brown Rot Fungal Pathogen Monilinia laxa.</title>
        <authorList>
            <person name="De Miccolis Angelini R.M."/>
            <person name="Landi L."/>
            <person name="Abate D."/>
            <person name="Pollastro S."/>
            <person name="Romanazzi G."/>
            <person name="Faretra F."/>
        </authorList>
    </citation>
    <scope>NUCLEOTIDE SEQUENCE [LARGE SCALE GENOMIC DNA]</scope>
    <source>
        <strain evidence="3 4">Mlax316</strain>
    </source>
</reference>
<feature type="compositionally biased region" description="Low complexity" evidence="2">
    <location>
        <begin position="856"/>
        <end position="871"/>
    </location>
</feature>
<evidence type="ECO:0000256" key="2">
    <source>
        <dbReference type="SAM" id="MobiDB-lite"/>
    </source>
</evidence>
<keyword evidence="4" id="KW-1185">Reference proteome</keyword>
<feature type="compositionally biased region" description="Polar residues" evidence="2">
    <location>
        <begin position="1"/>
        <end position="15"/>
    </location>
</feature>
<evidence type="ECO:0000313" key="3">
    <source>
        <dbReference type="EMBL" id="KAB8293363.1"/>
    </source>
</evidence>
<evidence type="ECO:0000313" key="4">
    <source>
        <dbReference type="Proteomes" id="UP000326757"/>
    </source>
</evidence>
<gene>
    <name evidence="3" type="ORF">EYC80_007684</name>
</gene>
<feature type="compositionally biased region" description="Basic and acidic residues" evidence="2">
    <location>
        <begin position="559"/>
        <end position="577"/>
    </location>
</feature>
<dbReference type="Proteomes" id="UP000326757">
    <property type="component" value="Unassembled WGS sequence"/>
</dbReference>